<evidence type="ECO:0000256" key="4">
    <source>
        <dbReference type="ARBA" id="ARBA00009685"/>
    </source>
</evidence>
<keyword evidence="9" id="KW-0547">Nucleotide-binding</keyword>
<dbReference type="GO" id="GO:0005524">
    <property type="term" value="F:ATP binding"/>
    <property type="evidence" value="ECO:0007669"/>
    <property type="project" value="UniProtKB-KW"/>
</dbReference>
<dbReference type="GO" id="GO:0006556">
    <property type="term" value="P:S-adenosylmethionine biosynthetic process"/>
    <property type="evidence" value="ECO:0007669"/>
    <property type="project" value="UniProtKB-UniPathway"/>
</dbReference>
<comment type="similarity">
    <text evidence="4">Belongs to the AdoMet synthase family.</text>
</comment>
<evidence type="ECO:0000256" key="3">
    <source>
        <dbReference type="ARBA" id="ARBA00005224"/>
    </source>
</evidence>
<gene>
    <name evidence="17" type="ORF">GII36_01765</name>
</gene>
<dbReference type="PROSITE" id="PS00377">
    <property type="entry name" value="ADOMET_SYNTHASE_2"/>
    <property type="match status" value="1"/>
</dbReference>
<dbReference type="InterPro" id="IPR022636">
    <property type="entry name" value="S-AdoMet_synthetase_sfam"/>
</dbReference>
<evidence type="ECO:0000256" key="12">
    <source>
        <dbReference type="ARBA" id="ARBA00022958"/>
    </source>
</evidence>
<dbReference type="PANTHER" id="PTHR11964">
    <property type="entry name" value="S-ADENOSYLMETHIONINE SYNTHETASE"/>
    <property type="match status" value="1"/>
</dbReference>
<dbReference type="GO" id="GO:0046872">
    <property type="term" value="F:metal ion binding"/>
    <property type="evidence" value="ECO:0007669"/>
    <property type="project" value="UniProtKB-KW"/>
</dbReference>
<feature type="domain" description="S-adenosylmethionine synthetase N-terminal" evidence="14">
    <location>
        <begin position="7"/>
        <end position="78"/>
    </location>
</feature>
<evidence type="ECO:0000256" key="13">
    <source>
        <dbReference type="RuleBase" id="RU000542"/>
    </source>
</evidence>
<keyword evidence="18" id="KW-1185">Reference proteome</keyword>
<evidence type="ECO:0000313" key="17">
    <source>
        <dbReference type="EMBL" id="QHN42575.1"/>
    </source>
</evidence>
<dbReference type="InterPro" id="IPR022628">
    <property type="entry name" value="S-AdoMet_synt_N"/>
</dbReference>
<evidence type="ECO:0000259" key="14">
    <source>
        <dbReference type="Pfam" id="PF00438"/>
    </source>
</evidence>
<evidence type="ECO:0000259" key="15">
    <source>
        <dbReference type="Pfam" id="PF02772"/>
    </source>
</evidence>
<comment type="cofactor">
    <cofactor evidence="1">
        <name>Mg(2+)</name>
        <dbReference type="ChEBI" id="CHEBI:18420"/>
    </cofactor>
</comment>
<evidence type="ECO:0000256" key="11">
    <source>
        <dbReference type="ARBA" id="ARBA00022842"/>
    </source>
</evidence>
<dbReference type="Pfam" id="PF02772">
    <property type="entry name" value="S-AdoMet_synt_M"/>
    <property type="match status" value="1"/>
</dbReference>
<dbReference type="AlphaFoldDB" id="A0A857MLA9"/>
<feature type="domain" description="S-adenosylmethionine synthetase central" evidence="15">
    <location>
        <begin position="99"/>
        <end position="195"/>
    </location>
</feature>
<keyword evidence="6" id="KW-0554">One-carbon metabolism</keyword>
<dbReference type="PROSITE" id="PS00376">
    <property type="entry name" value="ADOMET_SYNTHASE_1"/>
    <property type="match status" value="1"/>
</dbReference>
<dbReference type="GO" id="GO:0004478">
    <property type="term" value="F:methionine adenosyltransferase activity"/>
    <property type="evidence" value="ECO:0007669"/>
    <property type="project" value="UniProtKB-EC"/>
</dbReference>
<evidence type="ECO:0000256" key="9">
    <source>
        <dbReference type="ARBA" id="ARBA00022741"/>
    </source>
</evidence>
<proteinExistence type="inferred from homology"/>
<comment type="subcellular location">
    <subcellularLocation>
        <location evidence="13">Cytoplasm</location>
    </subcellularLocation>
</comment>
<keyword evidence="11 13" id="KW-0460">Magnesium</keyword>
<dbReference type="InterPro" id="IPR022631">
    <property type="entry name" value="ADOMET_SYNTHASE_CS"/>
</dbReference>
<dbReference type="KEGG" id="mama:GII36_01765"/>
<evidence type="ECO:0000256" key="6">
    <source>
        <dbReference type="ARBA" id="ARBA00022563"/>
    </source>
</evidence>
<dbReference type="Proteomes" id="UP001059824">
    <property type="component" value="Chromosome"/>
</dbReference>
<sequence length="324" mass="35096">MSEATNYRTAESVSPKHPDKLCDQISDAILDAHLAEDPDARVAVDVAGGHGTVFVTGEVTSRATVDVDAIVQRIAGDVEIINRLAPQSTEIAQGVDIGGAGDQGIMIGYATSETPELLPLEVVLARRLNQELYEHWSYDGKTQVTLDGEYIVAVVASFQHASHDELQNVVEVWLDEQTIAPVADDVALHINPAGDWRVGGFDADAGLTGRKLAVDNYGPRIPIGGGAFSGKDPSKVDRSAAYIARKIAVDYLKRRDAHEVFVRLAYAIGYDQPLEATVIVDGIQEQASGYDLTPQGIIDALQLKRPIYEQTARYGHFGQGFDWD</sequence>
<dbReference type="GO" id="GO:0005737">
    <property type="term" value="C:cytoplasm"/>
    <property type="evidence" value="ECO:0007669"/>
    <property type="project" value="UniProtKB-SubCell"/>
</dbReference>
<keyword evidence="12 13" id="KW-0630">Potassium</keyword>
<keyword evidence="10" id="KW-0067">ATP-binding</keyword>
<evidence type="ECO:0000256" key="2">
    <source>
        <dbReference type="ARBA" id="ARBA00001958"/>
    </source>
</evidence>
<dbReference type="EMBL" id="CP045921">
    <property type="protein sequence ID" value="QHN42575.1"/>
    <property type="molecule type" value="Genomic_DNA"/>
</dbReference>
<keyword evidence="8 13" id="KW-0479">Metal-binding</keyword>
<dbReference type="UniPathway" id="UPA00315">
    <property type="reaction ID" value="UER00080"/>
</dbReference>
<dbReference type="GO" id="GO:0006730">
    <property type="term" value="P:one-carbon metabolic process"/>
    <property type="evidence" value="ECO:0007669"/>
    <property type="project" value="UniProtKB-KW"/>
</dbReference>
<name>A0A857MLA9_9BACT</name>
<evidence type="ECO:0000313" key="18">
    <source>
        <dbReference type="Proteomes" id="UP001059824"/>
    </source>
</evidence>
<feature type="domain" description="S-adenosylmethionine synthetase C-terminal" evidence="16">
    <location>
        <begin position="198"/>
        <end position="323"/>
    </location>
</feature>
<dbReference type="RefSeq" id="WP_260763980.1">
    <property type="nucleotide sequence ID" value="NZ_CP045921.1"/>
</dbReference>
<dbReference type="Gene3D" id="3.30.300.10">
    <property type="match status" value="3"/>
</dbReference>
<evidence type="ECO:0000256" key="5">
    <source>
        <dbReference type="ARBA" id="ARBA00012828"/>
    </source>
</evidence>
<dbReference type="InterPro" id="IPR022629">
    <property type="entry name" value="S-AdoMet_synt_central"/>
</dbReference>
<dbReference type="Pfam" id="PF02773">
    <property type="entry name" value="S-AdoMet_synt_C"/>
    <property type="match status" value="1"/>
</dbReference>
<organism evidence="17 18">
    <name type="scientific">Candidatus Mycosynbacter amalyticus</name>
    <dbReference type="NCBI Taxonomy" id="2665156"/>
    <lineage>
        <taxon>Bacteria</taxon>
        <taxon>Candidatus Saccharimonadota</taxon>
        <taxon>Candidatus Saccharimonadota incertae sedis</taxon>
        <taxon>Candidatus Mycosynbacter</taxon>
    </lineage>
</organism>
<accession>A0A857MLA9</accession>
<dbReference type="SUPFAM" id="SSF55973">
    <property type="entry name" value="S-adenosylmethionine synthetase"/>
    <property type="match status" value="3"/>
</dbReference>
<dbReference type="EC" id="2.5.1.6" evidence="5"/>
<dbReference type="InterPro" id="IPR002133">
    <property type="entry name" value="S-AdoMet_synthetase"/>
</dbReference>
<evidence type="ECO:0000256" key="8">
    <source>
        <dbReference type="ARBA" id="ARBA00022723"/>
    </source>
</evidence>
<evidence type="ECO:0000256" key="1">
    <source>
        <dbReference type="ARBA" id="ARBA00001946"/>
    </source>
</evidence>
<reference evidence="17" key="1">
    <citation type="journal article" date="2021" name="Nat. Microbiol.">
        <title>Cocultivation of an ultrasmall environmental parasitic bacterium with lytic ability against bacteria associated with wastewater foams.</title>
        <authorList>
            <person name="Batinovic S."/>
            <person name="Rose J.J.A."/>
            <person name="Ratcliffe J."/>
            <person name="Seviour R.J."/>
            <person name="Petrovski S."/>
        </authorList>
    </citation>
    <scope>NUCLEOTIDE SEQUENCE</scope>
    <source>
        <strain evidence="17">JR1</strain>
    </source>
</reference>
<comment type="pathway">
    <text evidence="3">Amino-acid biosynthesis; S-adenosyl-L-methionine biosynthesis; S-adenosyl-L-methionine from L-methionine: step 1/1.</text>
</comment>
<evidence type="ECO:0000256" key="10">
    <source>
        <dbReference type="ARBA" id="ARBA00022840"/>
    </source>
</evidence>
<evidence type="ECO:0000259" key="16">
    <source>
        <dbReference type="Pfam" id="PF02773"/>
    </source>
</evidence>
<evidence type="ECO:0000256" key="7">
    <source>
        <dbReference type="ARBA" id="ARBA00022679"/>
    </source>
</evidence>
<dbReference type="InterPro" id="IPR022630">
    <property type="entry name" value="S-AdoMet_synt_C"/>
</dbReference>
<keyword evidence="7 17" id="KW-0808">Transferase</keyword>
<comment type="subunit">
    <text evidence="13">Homotetramer.</text>
</comment>
<protein>
    <recommendedName>
        <fullName evidence="5">methionine adenosyltransferase</fullName>
        <ecNumber evidence="5">2.5.1.6</ecNumber>
    </recommendedName>
</protein>
<dbReference type="Pfam" id="PF00438">
    <property type="entry name" value="S-AdoMet_synt_N"/>
    <property type="match status" value="1"/>
</dbReference>
<comment type="cofactor">
    <cofactor evidence="2">
        <name>K(+)</name>
        <dbReference type="ChEBI" id="CHEBI:29103"/>
    </cofactor>
</comment>